<name>A0AAV1Q3K4_SCOSC</name>
<dbReference type="InterPro" id="IPR036770">
    <property type="entry name" value="Ankyrin_rpt-contain_sf"/>
</dbReference>
<feature type="region of interest" description="Disordered" evidence="5">
    <location>
        <begin position="574"/>
        <end position="657"/>
    </location>
</feature>
<feature type="compositionally biased region" description="Basic and acidic residues" evidence="5">
    <location>
        <begin position="622"/>
        <end position="635"/>
    </location>
</feature>
<feature type="region of interest" description="Disordered" evidence="5">
    <location>
        <begin position="493"/>
        <end position="513"/>
    </location>
</feature>
<dbReference type="PANTHER" id="PTHR14491">
    <property type="entry name" value="SOSONDOWAH, ISOFORM G"/>
    <property type="match status" value="1"/>
</dbReference>
<feature type="repeat" description="ANK" evidence="4">
    <location>
        <begin position="891"/>
        <end position="914"/>
    </location>
</feature>
<proteinExistence type="inferred from homology"/>
<dbReference type="Pfam" id="PF25877">
    <property type="entry name" value="WHD_SOWAH"/>
    <property type="match status" value="1"/>
</dbReference>
<accession>A0AAV1Q3K4</accession>
<feature type="compositionally biased region" description="Basic residues" evidence="5">
    <location>
        <begin position="971"/>
        <end position="980"/>
    </location>
</feature>
<reference evidence="7 8" key="1">
    <citation type="submission" date="2024-01" db="EMBL/GenBank/DDBJ databases">
        <authorList>
            <person name="Alioto T."/>
            <person name="Alioto T."/>
            <person name="Gomez Garrido J."/>
        </authorList>
    </citation>
    <scope>NUCLEOTIDE SEQUENCE [LARGE SCALE GENOMIC DNA]</scope>
</reference>
<evidence type="ECO:0000256" key="3">
    <source>
        <dbReference type="ARBA" id="ARBA00038122"/>
    </source>
</evidence>
<feature type="region of interest" description="Disordered" evidence="5">
    <location>
        <begin position="684"/>
        <end position="714"/>
    </location>
</feature>
<dbReference type="PROSITE" id="PS50088">
    <property type="entry name" value="ANK_REPEAT"/>
    <property type="match status" value="1"/>
</dbReference>
<dbReference type="Proteomes" id="UP001314229">
    <property type="component" value="Unassembled WGS sequence"/>
</dbReference>
<sequence>MQQVRVKYLRKEELHCSLTETSRPLRLTEKQCETEVESTMSTDFTQDSVLHFLQSRGGTVKNSDLLLHFRPFLRDHAEAIRNRDLFKKFVNSVATVKQEDGVNYVILRKKFRGHVPGGGGVVSSGQARLPARKNAELSPENSNPKSAVSRENPRQKAHLREETTPAPLGGTAKTILPAAGLLLNNNNNNVETNLNLKQQQQLISTPELSAGPASDQLVGQTQIPERTELKTPSLPETSAQDQLVKVGQNNKVGFGPPAFRHHGTTSQQVPGRETLKGREASLQPKGGLHQDPVPHASQQVPGPETVKRREASLQPQGGLHHDPVPHASQQVPGPETVKRREASLQPQGGLHHDPVPHACQQVPGPETVKRREASLQPQGGLHQDPSPHALVAPRRTRFRQSYKTAVSYDDDEEQQEEVPMMQGSAWSLGAPLGHSQRVISASSPCIIDQPAPPSVISSSPNPPKIIIQGVGGGTLLPRGPGGSVQSGAEIRGQWAGPEAASVPGDTMSTRRSLPLEAQRYIPSPDRAEEVPPHHHHPDHQYSPSADVQLEARNGSSQDQKSWLWSSYSSVFSPSSDAGFKSDCPPSDSPRGSGWNSSSEDLEPRAGETEGKVQEVLQRAKATKLESVTHRAESKTTKPWHHSTGNLLNDQEPTARVSPLHHSTDHLHVNQHSTPKVLLWHSSTGDLDDAESSDGSASSPPVRKHPAVARRLSSKLRSRMCRSLGANLDQLLDEEARGGGGNEAARLNRLHLISSSLSLHCNLSSSSLSSCSTPPRCQSLADLDEGEEGKGGRRRQSNATSGALQEGPNKQSLVPLEHKEHMWVVKGAAGAWPDIYTLFREDSSLLNKRDFISGFTMLHWIAKHGDHRVLNTLWYGVEKAGLTLDINARSSCGHTPLHIAAIHGHKNIMRLLVKKFSADLKLRDTAGKKPWQYLSHTMSPDIFQLLGAPARASLGEGAGARKADHSLEPQQQHRRRRRHHFSSASGDRPLTIAGTAKVKRSTSIAALLKHKTLRRIHGHLSESSI</sequence>
<comment type="similarity">
    <text evidence="3">Belongs to the SOWAH family.</text>
</comment>
<keyword evidence="1" id="KW-0677">Repeat</keyword>
<protein>
    <submittedName>
        <fullName evidence="7">Uncharacterized protein LOC128380656</fullName>
    </submittedName>
</protein>
<keyword evidence="2 4" id="KW-0040">ANK repeat</keyword>
<dbReference type="Pfam" id="PF12796">
    <property type="entry name" value="Ank_2"/>
    <property type="match status" value="1"/>
</dbReference>
<feature type="region of interest" description="Disordered" evidence="5">
    <location>
        <begin position="956"/>
        <end position="994"/>
    </location>
</feature>
<gene>
    <name evidence="7" type="ORF">FSCOSCO3_A022033</name>
</gene>
<evidence type="ECO:0000313" key="8">
    <source>
        <dbReference type="Proteomes" id="UP001314229"/>
    </source>
</evidence>
<feature type="compositionally biased region" description="Basic residues" evidence="5">
    <location>
        <begin position="701"/>
        <end position="714"/>
    </location>
</feature>
<feature type="compositionally biased region" description="Basic and acidic residues" evidence="5">
    <location>
        <begin position="601"/>
        <end position="612"/>
    </location>
</feature>
<evidence type="ECO:0000256" key="2">
    <source>
        <dbReference type="ARBA" id="ARBA00023043"/>
    </source>
</evidence>
<evidence type="ECO:0000259" key="6">
    <source>
        <dbReference type="Pfam" id="PF25877"/>
    </source>
</evidence>
<dbReference type="PROSITE" id="PS50297">
    <property type="entry name" value="ANK_REP_REGION"/>
    <property type="match status" value="1"/>
</dbReference>
<feature type="region of interest" description="Disordered" evidence="5">
    <location>
        <begin position="117"/>
        <end position="172"/>
    </location>
</feature>
<feature type="compositionally biased region" description="Polar residues" evidence="5">
    <location>
        <begin position="642"/>
        <end position="651"/>
    </location>
</feature>
<comment type="caution">
    <text evidence="7">The sequence shown here is derived from an EMBL/GenBank/DDBJ whole genome shotgun (WGS) entry which is preliminary data.</text>
</comment>
<dbReference type="SMART" id="SM00248">
    <property type="entry name" value="ANK"/>
    <property type="match status" value="2"/>
</dbReference>
<keyword evidence="8" id="KW-1185">Reference proteome</keyword>
<dbReference type="EMBL" id="CAWUFR010000447">
    <property type="protein sequence ID" value="CAK6978009.1"/>
    <property type="molecule type" value="Genomic_DNA"/>
</dbReference>
<evidence type="ECO:0000256" key="5">
    <source>
        <dbReference type="SAM" id="MobiDB-lite"/>
    </source>
</evidence>
<dbReference type="InterPro" id="IPR002110">
    <property type="entry name" value="Ankyrin_rpt"/>
</dbReference>
<feature type="domain" description="SOWAHA-C winged helix-turn-helix" evidence="6">
    <location>
        <begin position="43"/>
        <end position="117"/>
    </location>
</feature>
<evidence type="ECO:0000256" key="1">
    <source>
        <dbReference type="ARBA" id="ARBA00022737"/>
    </source>
</evidence>
<dbReference type="Gene3D" id="1.25.40.20">
    <property type="entry name" value="Ankyrin repeat-containing domain"/>
    <property type="match status" value="1"/>
</dbReference>
<dbReference type="PANTHER" id="PTHR14491:SF3">
    <property type="entry name" value="ANKYRIN REPEAT DOMAIN-CONTAINING PROTEIN SOWAHB"/>
    <property type="match status" value="1"/>
</dbReference>
<organism evidence="7 8">
    <name type="scientific">Scomber scombrus</name>
    <name type="common">Atlantic mackerel</name>
    <name type="synonym">Scomber vernalis</name>
    <dbReference type="NCBI Taxonomy" id="13677"/>
    <lineage>
        <taxon>Eukaryota</taxon>
        <taxon>Metazoa</taxon>
        <taxon>Chordata</taxon>
        <taxon>Craniata</taxon>
        <taxon>Vertebrata</taxon>
        <taxon>Euteleostomi</taxon>
        <taxon>Actinopterygii</taxon>
        <taxon>Neopterygii</taxon>
        <taxon>Teleostei</taxon>
        <taxon>Neoteleostei</taxon>
        <taxon>Acanthomorphata</taxon>
        <taxon>Pelagiaria</taxon>
        <taxon>Scombriformes</taxon>
        <taxon>Scombridae</taxon>
        <taxon>Scomber</taxon>
    </lineage>
</organism>
<dbReference type="SUPFAM" id="SSF48403">
    <property type="entry name" value="Ankyrin repeat"/>
    <property type="match status" value="1"/>
</dbReference>
<evidence type="ECO:0000256" key="4">
    <source>
        <dbReference type="PROSITE-ProRule" id="PRU00023"/>
    </source>
</evidence>
<feature type="region of interest" description="Disordered" evidence="5">
    <location>
        <begin position="249"/>
        <end position="390"/>
    </location>
</feature>
<dbReference type="AlphaFoldDB" id="A0AAV1Q3K4"/>
<evidence type="ECO:0000313" key="7">
    <source>
        <dbReference type="EMBL" id="CAK6978009.1"/>
    </source>
</evidence>
<feature type="compositionally biased region" description="Basic and acidic residues" evidence="5">
    <location>
        <begin position="151"/>
        <end position="163"/>
    </location>
</feature>
<feature type="region of interest" description="Disordered" evidence="5">
    <location>
        <begin position="764"/>
        <end position="811"/>
    </location>
</feature>
<feature type="compositionally biased region" description="Polar residues" evidence="5">
    <location>
        <begin position="796"/>
        <end position="811"/>
    </location>
</feature>
<dbReference type="InterPro" id="IPR058889">
    <property type="entry name" value="WHD_SOWAHA-C"/>
</dbReference>